<dbReference type="OrthoDB" id="4064138at2759"/>
<protein>
    <submittedName>
        <fullName evidence="1">Similar to Saccharomyces cerevisiae YDR350C ATP22 Specific translational activator for the mitochondrial ATP6 mRNA, encoding a subunit of F1F0 ATP synthase</fullName>
    </submittedName>
</protein>
<proteinExistence type="predicted"/>
<evidence type="ECO:0000313" key="2">
    <source>
        <dbReference type="Proteomes" id="UP000196158"/>
    </source>
</evidence>
<reference evidence="1 2" key="1">
    <citation type="submission" date="2017-04" db="EMBL/GenBank/DDBJ databases">
        <authorList>
            <person name="Afonso C.L."/>
            <person name="Miller P.J."/>
            <person name="Scott M.A."/>
            <person name="Spackman E."/>
            <person name="Goraichik I."/>
            <person name="Dimitrov K.M."/>
            <person name="Suarez D.L."/>
            <person name="Swayne D.E."/>
        </authorList>
    </citation>
    <scope>NUCLEOTIDE SEQUENCE [LARGE SCALE GENOMIC DNA]</scope>
</reference>
<organism evidence="1 2">
    <name type="scientific">Maudiozyma saulgeensis</name>
    <dbReference type="NCBI Taxonomy" id="1789683"/>
    <lineage>
        <taxon>Eukaryota</taxon>
        <taxon>Fungi</taxon>
        <taxon>Dikarya</taxon>
        <taxon>Ascomycota</taxon>
        <taxon>Saccharomycotina</taxon>
        <taxon>Saccharomycetes</taxon>
        <taxon>Saccharomycetales</taxon>
        <taxon>Saccharomycetaceae</taxon>
        <taxon>Maudiozyma</taxon>
    </lineage>
</organism>
<gene>
    <name evidence="1" type="ORF">KASA_0O02618G</name>
</gene>
<evidence type="ECO:0000313" key="1">
    <source>
        <dbReference type="EMBL" id="SMN19690.1"/>
    </source>
</evidence>
<dbReference type="AlphaFoldDB" id="A0A1X7R2L4"/>
<keyword evidence="2" id="KW-1185">Reference proteome</keyword>
<accession>A0A1X7R2L4</accession>
<dbReference type="EMBL" id="FXLY01000004">
    <property type="protein sequence ID" value="SMN19690.1"/>
    <property type="molecule type" value="Genomic_DNA"/>
</dbReference>
<sequence>MNLPRRVLSQREWNYGRRLFLTAVRGNSTKATMATTITTGIDIVTWLKTLPRESLLKQKSLDLARLGRWFVTAQDVKGTKMVKDLLMTQFPEEYNKIENNLINTSDNPFYLNMILQSRVSRYQYKLFTDYLQLLLDRSDQCTIEKTAKSLYEAIYAQNTLFSSTKPGASLVVPDVVHKWFYMNLPKTSSFQHYMFLIQNDVNLSAGEYSRLFTTRLIQGSELEYQLVTFDYFLLRPEEFPSPDITMDKFVKLHNFYDMYNIINLTIKKNKKDTLSQSNLSFYLQALVKKLSHYKSVTSQGGNDNGKQLAIQFVKFAVQMLAITAKLEDTKQFTSLLNSLIIFMKNTPYIDEASFGKLMHRPIVQIFRLLRVKRNQDAIFQLASSLGDLTKIPKTFMFKNMILNELVLSLRYFNDPKLMCQFLVSAIKKPDPGQLLNDLGLWGTIFHSTNGRKLSIEVLRKDIQGMSNLIPSSLYGELEELSLPLSELYSSIFSTSSLTMSKQSYREFLIQLYMNYVIFMEANFKKRYLWKNDSRIIKCFISSVLSHLADKTLAYELLLDFYSKPFAKKIRNKGKDCPFSIVLYDNLGLTPIQVEKVLTCMEQNNIPLTFKICTSMILRYLKWGDIETAHSWYNKIIDCKFPIMHRTIVSVAAQYNWVLPEELSATVLENNDMNAGVNNFEDEINSLMFDEDDTSDDNVHNLLSLVKQI</sequence>
<name>A0A1X7R2L4_9SACH</name>
<dbReference type="Proteomes" id="UP000196158">
    <property type="component" value="Unassembled WGS sequence"/>
</dbReference>